<dbReference type="RefSeq" id="WP_135268082.1">
    <property type="nucleotide sequence ID" value="NZ_CP038436.1"/>
</dbReference>
<feature type="domain" description="DUF7674" evidence="1">
    <location>
        <begin position="10"/>
        <end position="108"/>
    </location>
</feature>
<evidence type="ECO:0000313" key="3">
    <source>
        <dbReference type="Proteomes" id="UP000294853"/>
    </source>
</evidence>
<evidence type="ECO:0000259" key="1">
    <source>
        <dbReference type="Pfam" id="PF24722"/>
    </source>
</evidence>
<dbReference type="AlphaFoldDB" id="A0A4P7IJP1"/>
<dbReference type="Pfam" id="PF24722">
    <property type="entry name" value="DUF7674"/>
    <property type="match status" value="1"/>
</dbReference>
<reference evidence="2 3" key="1">
    <citation type="submission" date="2019-03" db="EMBL/GenBank/DDBJ databases">
        <title>Three New Species of Nocardioides, Nocardioides euryhalodurans sp. nov., Nocardioides seonyuensis sp. nov. and Nocardioides eburneoflavus sp. nov. Iolated from Soil.</title>
        <authorList>
            <person name="Roh S.G."/>
            <person name="Lee C."/>
            <person name="Kim M.-K."/>
            <person name="Kim S.B."/>
        </authorList>
    </citation>
    <scope>NUCLEOTIDE SEQUENCE [LARGE SCALE GENOMIC DNA]</scope>
    <source>
        <strain evidence="2 3">MMS17-SY207-3</strain>
    </source>
</reference>
<organism evidence="2 3">
    <name type="scientific">Nocardioides seonyuensis</name>
    <dbReference type="NCBI Taxonomy" id="2518371"/>
    <lineage>
        <taxon>Bacteria</taxon>
        <taxon>Bacillati</taxon>
        <taxon>Actinomycetota</taxon>
        <taxon>Actinomycetes</taxon>
        <taxon>Propionibacteriales</taxon>
        <taxon>Nocardioidaceae</taxon>
        <taxon>Nocardioides</taxon>
    </lineage>
</organism>
<dbReference type="InterPro" id="IPR056091">
    <property type="entry name" value="DUF7674"/>
</dbReference>
<dbReference type="EMBL" id="CP038436">
    <property type="protein sequence ID" value="QBX56091.1"/>
    <property type="molecule type" value="Genomic_DNA"/>
</dbReference>
<accession>A0A4P7IJP1</accession>
<gene>
    <name evidence="2" type="ORF">EXE58_11860</name>
</gene>
<proteinExistence type="predicted"/>
<dbReference type="Proteomes" id="UP000294853">
    <property type="component" value="Chromosome"/>
</dbReference>
<dbReference type="KEGG" id="nsn:EXE58_11860"/>
<dbReference type="OrthoDB" id="8410617at2"/>
<name>A0A4P7IJP1_9ACTN</name>
<keyword evidence="3" id="KW-1185">Reference proteome</keyword>
<protein>
    <recommendedName>
        <fullName evidence="1">DUF7674 domain-containing protein</fullName>
    </recommendedName>
</protein>
<evidence type="ECO:0000313" key="2">
    <source>
        <dbReference type="EMBL" id="QBX56091.1"/>
    </source>
</evidence>
<sequence>MTANEDLMLRVVEAFPELRPLLTEHLDDQEGELLPYLLMADIERWSETQVTGNAHRISELMTWFENAFSAGGEEIKDLIGVGFVEMLPHTPEGDPILRLLGPELREVASDMGLFTPAERN</sequence>